<organism evidence="9 10">
    <name type="scientific">Hyalangium rubrum</name>
    <dbReference type="NCBI Taxonomy" id="3103134"/>
    <lineage>
        <taxon>Bacteria</taxon>
        <taxon>Pseudomonadati</taxon>
        <taxon>Myxococcota</taxon>
        <taxon>Myxococcia</taxon>
        <taxon>Myxococcales</taxon>
        <taxon>Cystobacterineae</taxon>
        <taxon>Archangiaceae</taxon>
        <taxon>Hyalangium</taxon>
    </lineage>
</organism>
<dbReference type="InterPro" id="IPR023828">
    <property type="entry name" value="Peptidase_S8_Ser-AS"/>
</dbReference>
<keyword evidence="2 5" id="KW-0645">Protease</keyword>
<dbReference type="CDD" id="cd07496">
    <property type="entry name" value="Peptidases_S8_13"/>
    <property type="match status" value="1"/>
</dbReference>
<dbReference type="Pfam" id="PF00082">
    <property type="entry name" value="Peptidase_S8"/>
    <property type="match status" value="1"/>
</dbReference>
<dbReference type="InterPro" id="IPR000209">
    <property type="entry name" value="Peptidase_S8/S53_dom"/>
</dbReference>
<feature type="compositionally biased region" description="Basic and acidic residues" evidence="7">
    <location>
        <begin position="256"/>
        <end position="268"/>
    </location>
</feature>
<evidence type="ECO:0000256" key="7">
    <source>
        <dbReference type="SAM" id="MobiDB-lite"/>
    </source>
</evidence>
<feature type="compositionally biased region" description="Pro residues" evidence="7">
    <location>
        <begin position="85"/>
        <end position="97"/>
    </location>
</feature>
<dbReference type="PROSITE" id="PS51892">
    <property type="entry name" value="SUBTILASE"/>
    <property type="match status" value="1"/>
</dbReference>
<dbReference type="PROSITE" id="PS00136">
    <property type="entry name" value="SUBTILASE_ASP"/>
    <property type="match status" value="1"/>
</dbReference>
<sequence length="844" mass="87079">MRRLLILGLLLLTACEEEPSGRIQGKLTPFQKGGGRSSAQPTARPAPLQGDAAVRLSQALSRAVTRQQGLGTRKSAIEVTLPDPLIVPPPMGPPPLKRLPAEDPTIAGDVIVRFEAAGLEAPVALERVTLPGYRVAHKGYASEHLHLVGFEALDGHTVTVEETGQLVAQLAQVPGVRFTEKNLRMYALRTPNDKSYGVQWHYPAINLPSAWDVSTGGDAVTVAVIDTGIASHPDLNARVIAGYDMISDTSNSGDGSGRDSDPTDRGGDEPNGGSSWHGTHVAGTIGAATDNASGVAGVTWSTRILPVRALGRQGGTSFDIAAAMNWAAGGTVSGVPNNPTPAKVINMSLGGASSPQRTYQDVIDARVTAGAIYVIAAGNENVDATGTTPCNQQNVLCVGSTNFAGTRSSFSNFGAPVDVMAAGGEMREDLNGDGYADGVLSTSFDEDDQPAYVFNQGTSMATPHVAGVVALMLAVNPSLNAQQVENILKTTASASSRCSEGCGAGLVNAQAALKLAQGGSSNEPPKLGITTTLLSFNGSDTQRILVSNLGGGTLNVTAAKSGPQAGAVSLPGPTLSLSAFSTAALDVVTNASGLADGEYSATLTLTGTSAAGGGPAGSATVTVKIRVGAVAQGLDAVVAFAWQDELGEWQVEENTIAVAEAARGYTYAIDMPPQTYYALATIDEDEDGEFFEDEELTGFWRNVDDFEPIPLAVDQDIGNISFDLVPLAPVDDSPALVVGAACQSNTDCPDGGRCVTSYPGGYCTRDCDTQGCPAGSKCYVVGSSSDDKVCIANCSGPSQGRSTCRADYVCYDDEAGAGQCLPDCTVREVCGSNFTCNRTSGYCE</sequence>
<dbReference type="EC" id="3.4.-.-" evidence="9"/>
<dbReference type="InterPro" id="IPR036852">
    <property type="entry name" value="Peptidase_S8/S53_dom_sf"/>
</dbReference>
<comment type="caution">
    <text evidence="9">The sequence shown here is derived from an EMBL/GenBank/DDBJ whole genome shotgun (WGS) entry which is preliminary data.</text>
</comment>
<dbReference type="PROSITE" id="PS00138">
    <property type="entry name" value="SUBTILASE_SER"/>
    <property type="match status" value="1"/>
</dbReference>
<dbReference type="InterPro" id="IPR034176">
    <property type="entry name" value="Peptidases_S8_13"/>
</dbReference>
<evidence type="ECO:0000256" key="3">
    <source>
        <dbReference type="ARBA" id="ARBA00022801"/>
    </source>
</evidence>
<evidence type="ECO:0000259" key="8">
    <source>
        <dbReference type="Pfam" id="PF00082"/>
    </source>
</evidence>
<comment type="similarity">
    <text evidence="1 5 6">Belongs to the peptidase S8 family.</text>
</comment>
<dbReference type="InterPro" id="IPR023827">
    <property type="entry name" value="Peptidase_S8_Asp-AS"/>
</dbReference>
<feature type="active site" description="Charge relay system" evidence="5">
    <location>
        <position position="459"/>
    </location>
</feature>
<dbReference type="PANTHER" id="PTHR43806">
    <property type="entry name" value="PEPTIDASE S8"/>
    <property type="match status" value="1"/>
</dbReference>
<reference evidence="9 10" key="1">
    <citation type="submission" date="2023-12" db="EMBL/GenBank/DDBJ databases">
        <title>the genome sequence of Hyalangium sp. s54d21.</title>
        <authorList>
            <person name="Zhang X."/>
        </authorList>
    </citation>
    <scope>NUCLEOTIDE SEQUENCE [LARGE SCALE GENOMIC DNA]</scope>
    <source>
        <strain evidence="10">s54d21</strain>
    </source>
</reference>
<feature type="region of interest" description="Disordered" evidence="7">
    <location>
        <begin position="23"/>
        <end position="50"/>
    </location>
</feature>
<evidence type="ECO:0000256" key="5">
    <source>
        <dbReference type="PROSITE-ProRule" id="PRU01240"/>
    </source>
</evidence>
<protein>
    <submittedName>
        <fullName evidence="9">S8 family peptidase</fullName>
        <ecNumber evidence="9">3.4.-.-</ecNumber>
    </submittedName>
</protein>
<dbReference type="PRINTS" id="PR00723">
    <property type="entry name" value="SUBTILISIN"/>
</dbReference>
<keyword evidence="3 5" id="KW-0378">Hydrolase</keyword>
<accession>A0ABU5H1B9</accession>
<dbReference type="InterPro" id="IPR022398">
    <property type="entry name" value="Peptidase_S8_His-AS"/>
</dbReference>
<keyword evidence="10" id="KW-1185">Reference proteome</keyword>
<dbReference type="EMBL" id="JAXIVS010000003">
    <property type="protein sequence ID" value="MDY7227101.1"/>
    <property type="molecule type" value="Genomic_DNA"/>
</dbReference>
<proteinExistence type="inferred from homology"/>
<evidence type="ECO:0000256" key="6">
    <source>
        <dbReference type="RuleBase" id="RU003355"/>
    </source>
</evidence>
<evidence type="ECO:0000256" key="4">
    <source>
        <dbReference type="ARBA" id="ARBA00022825"/>
    </source>
</evidence>
<evidence type="ECO:0000313" key="10">
    <source>
        <dbReference type="Proteomes" id="UP001291309"/>
    </source>
</evidence>
<feature type="domain" description="Peptidase S8/S53" evidence="8">
    <location>
        <begin position="217"/>
        <end position="505"/>
    </location>
</feature>
<gene>
    <name evidence="9" type="ORF">SYV04_11895</name>
</gene>
<dbReference type="RefSeq" id="WP_321545816.1">
    <property type="nucleotide sequence ID" value="NZ_JAXIVS010000003.1"/>
</dbReference>
<dbReference type="InterPro" id="IPR015500">
    <property type="entry name" value="Peptidase_S8_subtilisin-rel"/>
</dbReference>
<dbReference type="Gene3D" id="3.40.50.200">
    <property type="entry name" value="Peptidase S8/S53 domain"/>
    <property type="match status" value="1"/>
</dbReference>
<dbReference type="PANTHER" id="PTHR43806:SF11">
    <property type="entry name" value="CEREVISIN-RELATED"/>
    <property type="match status" value="1"/>
</dbReference>
<dbReference type="SUPFAM" id="SSF52743">
    <property type="entry name" value="Subtilisin-like"/>
    <property type="match status" value="1"/>
</dbReference>
<dbReference type="InterPro" id="IPR050131">
    <property type="entry name" value="Peptidase_S8_subtilisin-like"/>
</dbReference>
<dbReference type="Proteomes" id="UP001291309">
    <property type="component" value="Unassembled WGS sequence"/>
</dbReference>
<name>A0ABU5H1B9_9BACT</name>
<evidence type="ECO:0000256" key="2">
    <source>
        <dbReference type="ARBA" id="ARBA00022670"/>
    </source>
</evidence>
<keyword evidence="4 5" id="KW-0720">Serine protease</keyword>
<evidence type="ECO:0000256" key="1">
    <source>
        <dbReference type="ARBA" id="ARBA00011073"/>
    </source>
</evidence>
<feature type="region of interest" description="Disordered" evidence="7">
    <location>
        <begin position="81"/>
        <end position="101"/>
    </location>
</feature>
<feature type="region of interest" description="Disordered" evidence="7">
    <location>
        <begin position="248"/>
        <end position="281"/>
    </location>
</feature>
<dbReference type="PROSITE" id="PS00137">
    <property type="entry name" value="SUBTILASE_HIS"/>
    <property type="match status" value="1"/>
</dbReference>
<feature type="active site" description="Charge relay system" evidence="5">
    <location>
        <position position="277"/>
    </location>
</feature>
<dbReference type="GO" id="GO:0016787">
    <property type="term" value="F:hydrolase activity"/>
    <property type="evidence" value="ECO:0007669"/>
    <property type="project" value="UniProtKB-KW"/>
</dbReference>
<feature type="active site" description="Charge relay system" evidence="5">
    <location>
        <position position="226"/>
    </location>
</feature>
<dbReference type="PROSITE" id="PS51257">
    <property type="entry name" value="PROKAR_LIPOPROTEIN"/>
    <property type="match status" value="1"/>
</dbReference>
<evidence type="ECO:0000313" key="9">
    <source>
        <dbReference type="EMBL" id="MDY7227101.1"/>
    </source>
</evidence>